<evidence type="ECO:0000313" key="2">
    <source>
        <dbReference type="EMBL" id="KAJ1110916.1"/>
    </source>
</evidence>
<keyword evidence="3" id="KW-1185">Reference proteome</keyword>
<dbReference type="Proteomes" id="UP001066276">
    <property type="component" value="Chromosome 9"/>
</dbReference>
<evidence type="ECO:0000313" key="3">
    <source>
        <dbReference type="Proteomes" id="UP001066276"/>
    </source>
</evidence>
<organism evidence="2 3">
    <name type="scientific">Pleurodeles waltl</name>
    <name type="common">Iberian ribbed newt</name>
    <dbReference type="NCBI Taxonomy" id="8319"/>
    <lineage>
        <taxon>Eukaryota</taxon>
        <taxon>Metazoa</taxon>
        <taxon>Chordata</taxon>
        <taxon>Craniata</taxon>
        <taxon>Vertebrata</taxon>
        <taxon>Euteleostomi</taxon>
        <taxon>Amphibia</taxon>
        <taxon>Batrachia</taxon>
        <taxon>Caudata</taxon>
        <taxon>Salamandroidea</taxon>
        <taxon>Salamandridae</taxon>
        <taxon>Pleurodelinae</taxon>
        <taxon>Pleurodeles</taxon>
    </lineage>
</organism>
<proteinExistence type="predicted"/>
<dbReference type="EMBL" id="JANPWB010000013">
    <property type="protein sequence ID" value="KAJ1110916.1"/>
    <property type="molecule type" value="Genomic_DNA"/>
</dbReference>
<accession>A0AAV7N4F8</accession>
<protein>
    <submittedName>
        <fullName evidence="2">Uncharacterized protein</fullName>
    </submittedName>
</protein>
<gene>
    <name evidence="2" type="ORF">NDU88_008262</name>
</gene>
<feature type="region of interest" description="Disordered" evidence="1">
    <location>
        <begin position="28"/>
        <end position="60"/>
    </location>
</feature>
<comment type="caution">
    <text evidence="2">The sequence shown here is derived from an EMBL/GenBank/DDBJ whole genome shotgun (WGS) entry which is preliminary data.</text>
</comment>
<evidence type="ECO:0000256" key="1">
    <source>
        <dbReference type="SAM" id="MobiDB-lite"/>
    </source>
</evidence>
<sequence>MEAPLRSYPLWGDYRKPVFPNPRAADRCRSVDQSAPGRPRNFKSFHCGGRPRRRALQSKQAGHCKIIKHLPVRGDKKVGEHCRKPPMMSTAWALQLRPKSRIPNPALYNFLTPLIEGQELLKDLLVILGDLCSHSDSCEFIGFVPS</sequence>
<name>A0AAV7N4F8_PLEWA</name>
<reference evidence="2" key="1">
    <citation type="journal article" date="2022" name="bioRxiv">
        <title>Sequencing and chromosome-scale assembly of the giantPleurodeles waltlgenome.</title>
        <authorList>
            <person name="Brown T."/>
            <person name="Elewa A."/>
            <person name="Iarovenko S."/>
            <person name="Subramanian E."/>
            <person name="Araus A.J."/>
            <person name="Petzold A."/>
            <person name="Susuki M."/>
            <person name="Suzuki K.-i.T."/>
            <person name="Hayashi T."/>
            <person name="Toyoda A."/>
            <person name="Oliveira C."/>
            <person name="Osipova E."/>
            <person name="Leigh N.D."/>
            <person name="Simon A."/>
            <person name="Yun M.H."/>
        </authorList>
    </citation>
    <scope>NUCLEOTIDE SEQUENCE</scope>
    <source>
        <strain evidence="2">20211129_DDA</strain>
        <tissue evidence="2">Liver</tissue>
    </source>
</reference>
<dbReference type="AlphaFoldDB" id="A0AAV7N4F8"/>